<dbReference type="InterPro" id="IPR050765">
    <property type="entry name" value="Riboflavin_Biosynth_HTPR"/>
</dbReference>
<dbReference type="GO" id="GO:0009231">
    <property type="term" value="P:riboflavin biosynthetic process"/>
    <property type="evidence" value="ECO:0007669"/>
    <property type="project" value="InterPro"/>
</dbReference>
<evidence type="ECO:0000313" key="3">
    <source>
        <dbReference type="Proteomes" id="UP000633219"/>
    </source>
</evidence>
<dbReference type="EMBL" id="JAEQNC010000011">
    <property type="protein sequence ID" value="MBL0374110.1"/>
    <property type="molecule type" value="Genomic_DNA"/>
</dbReference>
<dbReference type="InterPro" id="IPR002734">
    <property type="entry name" value="RibDG_C"/>
</dbReference>
<organism evidence="2 3">
    <name type="scientific">Rhizobium setariae</name>
    <dbReference type="NCBI Taxonomy" id="2801340"/>
    <lineage>
        <taxon>Bacteria</taxon>
        <taxon>Pseudomonadati</taxon>
        <taxon>Pseudomonadota</taxon>
        <taxon>Alphaproteobacteria</taxon>
        <taxon>Hyphomicrobiales</taxon>
        <taxon>Rhizobiaceae</taxon>
        <taxon>Rhizobium/Agrobacterium group</taxon>
        <taxon>Rhizobium</taxon>
    </lineage>
</organism>
<dbReference type="PANTHER" id="PTHR38011">
    <property type="entry name" value="DIHYDROFOLATE REDUCTASE FAMILY PROTEIN (AFU_ORTHOLOGUE AFUA_8G06820)"/>
    <property type="match status" value="1"/>
</dbReference>
<dbReference type="InterPro" id="IPR024072">
    <property type="entry name" value="DHFR-like_dom_sf"/>
</dbReference>
<comment type="caution">
    <text evidence="2">The sequence shown here is derived from an EMBL/GenBank/DDBJ whole genome shotgun (WGS) entry which is preliminary data.</text>
</comment>
<dbReference type="PANTHER" id="PTHR38011:SF11">
    <property type="entry name" value="2,5-DIAMINO-6-RIBOSYLAMINO-4(3H)-PYRIMIDINONE 5'-PHOSPHATE REDUCTASE"/>
    <property type="match status" value="1"/>
</dbReference>
<gene>
    <name evidence="2" type="ORF">JJB09_18975</name>
</gene>
<evidence type="ECO:0000313" key="2">
    <source>
        <dbReference type="EMBL" id="MBL0374110.1"/>
    </source>
</evidence>
<feature type="domain" description="Bacterial bifunctional deaminase-reductase C-terminal" evidence="1">
    <location>
        <begin position="6"/>
        <end position="170"/>
    </location>
</feature>
<dbReference type="AlphaFoldDB" id="A0A936YP59"/>
<name>A0A936YP59_9HYPH</name>
<dbReference type="Gene3D" id="3.40.430.10">
    <property type="entry name" value="Dihydrofolate Reductase, subunit A"/>
    <property type="match status" value="1"/>
</dbReference>
<dbReference type="GO" id="GO:0008703">
    <property type="term" value="F:5-amino-6-(5-phosphoribosylamino)uracil reductase activity"/>
    <property type="evidence" value="ECO:0007669"/>
    <property type="project" value="InterPro"/>
</dbReference>
<protein>
    <submittedName>
        <fullName evidence="2">Dihydrofolate reductase</fullName>
    </submittedName>
</protein>
<dbReference type="Pfam" id="PF01872">
    <property type="entry name" value="RibD_C"/>
    <property type="match status" value="1"/>
</dbReference>
<dbReference type="SUPFAM" id="SSF53597">
    <property type="entry name" value="Dihydrofolate reductase-like"/>
    <property type="match status" value="1"/>
</dbReference>
<accession>A0A936YP59</accession>
<sequence length="177" mass="19156">MLTCHVFIATSLDGFIARRNGDIDWLTALPPDGGDYGYSAFLETMDGVIMGRATFEKVLTFGAWPFSKPVVVLSGRLKAGDLPAELAGKVRVFDGTPLTVADTLTSEGWRRAYVDGGRLIQSFLRAGLIADLVLSRLPVLLGDGLPLFGPLDNDLALAHIRTEAFESGLVQSQYRVK</sequence>
<proteinExistence type="predicted"/>
<dbReference type="RefSeq" id="WP_201661817.1">
    <property type="nucleotide sequence ID" value="NZ_JAEQNC010000011.1"/>
</dbReference>
<dbReference type="Proteomes" id="UP000633219">
    <property type="component" value="Unassembled WGS sequence"/>
</dbReference>
<reference evidence="2" key="1">
    <citation type="submission" date="2021-01" db="EMBL/GenBank/DDBJ databases">
        <title>Rhizobium sp. strain KVB221 16S ribosomal RNA gene Genome sequencing and assembly.</title>
        <authorList>
            <person name="Kang M."/>
        </authorList>
    </citation>
    <scope>NUCLEOTIDE SEQUENCE</scope>
    <source>
        <strain evidence="2">KVB221</strain>
    </source>
</reference>
<keyword evidence="3" id="KW-1185">Reference proteome</keyword>
<evidence type="ECO:0000259" key="1">
    <source>
        <dbReference type="Pfam" id="PF01872"/>
    </source>
</evidence>